<dbReference type="PATRIC" id="fig|69.6.peg.2451"/>
<keyword evidence="2" id="KW-0012">Acyltransferase</keyword>
<dbReference type="InterPro" id="IPR003996">
    <property type="entry name" value="RTX_toxin-activating_protC_bac"/>
</dbReference>
<comment type="subcellular location">
    <subcellularLocation>
        <location evidence="2">Cytoplasm</location>
    </subcellularLocation>
</comment>
<comment type="function">
    <text evidence="2">Involved in fatty acylation of protoxin at internal lysine residues, thereby converting it to the active toxin.</text>
</comment>
<gene>
    <name evidence="3" type="ORF">GLE_2489</name>
</gene>
<dbReference type="GO" id="GO:0031640">
    <property type="term" value="P:killing of cells of another organism"/>
    <property type="evidence" value="ECO:0007669"/>
    <property type="project" value="UniProtKB-KW"/>
</dbReference>
<evidence type="ECO:0000313" key="3">
    <source>
        <dbReference type="EMBL" id="ALN57838.1"/>
    </source>
</evidence>
<dbReference type="KEGG" id="lez:GLE_2489"/>
<keyword evidence="2" id="KW-0963">Cytoplasm</keyword>
<dbReference type="Proteomes" id="UP000061569">
    <property type="component" value="Chromosome"/>
</dbReference>
<keyword evidence="2" id="KW-0808">Transferase</keyword>
<accession>A0A0S2DHF0</accession>
<dbReference type="GO" id="GO:0005737">
    <property type="term" value="C:cytoplasm"/>
    <property type="evidence" value="ECO:0007669"/>
    <property type="project" value="UniProtKB-SubCell"/>
</dbReference>
<organism evidence="3 4">
    <name type="scientific">Lysobacter enzymogenes</name>
    <dbReference type="NCBI Taxonomy" id="69"/>
    <lineage>
        <taxon>Bacteria</taxon>
        <taxon>Pseudomonadati</taxon>
        <taxon>Pseudomonadota</taxon>
        <taxon>Gammaproteobacteria</taxon>
        <taxon>Lysobacterales</taxon>
        <taxon>Lysobacteraceae</taxon>
        <taxon>Lysobacter</taxon>
    </lineage>
</organism>
<dbReference type="RefSeq" id="WP_057947577.1">
    <property type="nucleotide sequence ID" value="NZ_CP110813.1"/>
</dbReference>
<comment type="similarity">
    <text evidence="1 2">Belongs to the RTX toxin acyltransferase family.</text>
</comment>
<reference evidence="3 4" key="1">
    <citation type="submission" date="2015-11" db="EMBL/GenBank/DDBJ databases">
        <title>Genome sequences of Lysobacter enzymogenes strain C3 and Lysobacter antibioticus ATCC 29479.</title>
        <authorList>
            <person name="Kobayashi D.Y."/>
        </authorList>
    </citation>
    <scope>NUCLEOTIDE SEQUENCE [LARGE SCALE GENOMIC DNA]</scope>
    <source>
        <strain evidence="3 4">C3</strain>
    </source>
</reference>
<dbReference type="AlphaFoldDB" id="A0A0S2DHF0"/>
<sequence length="165" mass="18807">MIAIIEEPRSLSADFLKEIGAVAFVMARHERHRDRPVHALPSRIAPAAMARQIRVFYTAQSMPVGYLTWAWLNPQAERRWIEQPDAPLHPSEWTDGDALWLIDFVTLPGLERRLLNHAKDSLFADQPSIKALHRGADGAARKVSNWRRRGGAWRVADPHWHSARG</sequence>
<evidence type="ECO:0000256" key="1">
    <source>
        <dbReference type="ARBA" id="ARBA00005686"/>
    </source>
</evidence>
<name>A0A0S2DHF0_LYSEN</name>
<keyword evidence="2" id="KW-0204">Cytolysis</keyword>
<proteinExistence type="inferred from homology"/>
<evidence type="ECO:0000313" key="4">
    <source>
        <dbReference type="Proteomes" id="UP000061569"/>
    </source>
</evidence>
<dbReference type="GO" id="GO:0009404">
    <property type="term" value="P:toxin metabolic process"/>
    <property type="evidence" value="ECO:0007669"/>
    <property type="project" value="UniProtKB-UniRule"/>
</dbReference>
<dbReference type="Pfam" id="PF02794">
    <property type="entry name" value="HlyC"/>
    <property type="match status" value="1"/>
</dbReference>
<dbReference type="STRING" id="69.GLE_2489"/>
<evidence type="ECO:0000256" key="2">
    <source>
        <dbReference type="RuleBase" id="RU368102"/>
    </source>
</evidence>
<protein>
    <recommendedName>
        <fullName evidence="2">RTX toxin-activating lysine-acyltransferase</fullName>
        <ecNumber evidence="2">2.3.1.-</ecNumber>
    </recommendedName>
</protein>
<dbReference type="EMBL" id="CP013140">
    <property type="protein sequence ID" value="ALN57838.1"/>
    <property type="molecule type" value="Genomic_DNA"/>
</dbReference>
<dbReference type="EC" id="2.3.1.-" evidence="2"/>
<dbReference type="GO" id="GO:0016746">
    <property type="term" value="F:acyltransferase activity"/>
    <property type="evidence" value="ECO:0007669"/>
    <property type="project" value="UniProtKB-UniRule"/>
</dbReference>